<organism evidence="1 2">
    <name type="scientific">Kitasatospora misakiensis</name>
    <dbReference type="NCBI Taxonomy" id="67330"/>
    <lineage>
        <taxon>Bacteria</taxon>
        <taxon>Bacillati</taxon>
        <taxon>Actinomycetota</taxon>
        <taxon>Actinomycetes</taxon>
        <taxon>Kitasatosporales</taxon>
        <taxon>Streptomycetaceae</taxon>
        <taxon>Kitasatospora</taxon>
    </lineage>
</organism>
<proteinExistence type="predicted"/>
<dbReference type="Proteomes" id="UP001595975">
    <property type="component" value="Unassembled WGS sequence"/>
</dbReference>
<accession>A0ABW0X8I4</accession>
<keyword evidence="2" id="KW-1185">Reference proteome</keyword>
<name>A0ABW0X8I4_9ACTN</name>
<dbReference type="RefSeq" id="WP_380227020.1">
    <property type="nucleotide sequence ID" value="NZ_JBHSOF010000026.1"/>
</dbReference>
<dbReference type="EMBL" id="JBHSOF010000026">
    <property type="protein sequence ID" value="MFC5665329.1"/>
    <property type="molecule type" value="Genomic_DNA"/>
</dbReference>
<sequence>MTTVDATDQITQIMILAEGSGLQKGWKKLTQNLNHGTEGRPLRIAYEMKTGSGITNILVVVKDGWIGKNMRDYEILEDANLNLGNKGAPLTFAVTVHDREGTGKGITELHVQVTALDPNGPVGDRWHKLNADLNLGAPDATDPTKPAKPIYLWYRLAP</sequence>
<reference evidence="2" key="1">
    <citation type="journal article" date="2019" name="Int. J. Syst. Evol. Microbiol.">
        <title>The Global Catalogue of Microorganisms (GCM) 10K type strain sequencing project: providing services to taxonomists for standard genome sequencing and annotation.</title>
        <authorList>
            <consortium name="The Broad Institute Genomics Platform"/>
            <consortium name="The Broad Institute Genome Sequencing Center for Infectious Disease"/>
            <person name="Wu L."/>
            <person name="Ma J."/>
        </authorList>
    </citation>
    <scope>NUCLEOTIDE SEQUENCE [LARGE SCALE GENOMIC DNA]</scope>
    <source>
        <strain evidence="2">CGMCC 4.1437</strain>
    </source>
</reference>
<comment type="caution">
    <text evidence="1">The sequence shown here is derived from an EMBL/GenBank/DDBJ whole genome shotgun (WGS) entry which is preliminary data.</text>
</comment>
<gene>
    <name evidence="1" type="ORF">ACFP3U_20395</name>
</gene>
<evidence type="ECO:0000313" key="2">
    <source>
        <dbReference type="Proteomes" id="UP001595975"/>
    </source>
</evidence>
<evidence type="ECO:0008006" key="3">
    <source>
        <dbReference type="Google" id="ProtNLM"/>
    </source>
</evidence>
<evidence type="ECO:0000313" key="1">
    <source>
        <dbReference type="EMBL" id="MFC5665329.1"/>
    </source>
</evidence>
<protein>
    <recommendedName>
        <fullName evidence="3">PLAT domain-containing protein</fullName>
    </recommendedName>
</protein>